<gene>
    <name evidence="11" type="primary">LOC113788509</name>
</gene>
<dbReference type="PROSITE" id="PS50259">
    <property type="entry name" value="G_PROTEIN_RECEP_F3_4"/>
    <property type="match status" value="1"/>
</dbReference>
<keyword evidence="3 8" id="KW-1133">Transmembrane helix</keyword>
<comment type="subcellular location">
    <subcellularLocation>
        <location evidence="1">Membrane</location>
        <topology evidence="1">Multi-pass membrane protein</topology>
    </subcellularLocation>
</comment>
<evidence type="ECO:0000256" key="6">
    <source>
        <dbReference type="ARBA" id="ARBA00023180"/>
    </source>
</evidence>
<dbReference type="PANTHER" id="PTHR24060">
    <property type="entry name" value="METABOTROPIC GLUTAMATE RECEPTOR"/>
    <property type="match status" value="1"/>
</dbReference>
<feature type="compositionally biased region" description="Low complexity" evidence="7">
    <location>
        <begin position="162"/>
        <end position="182"/>
    </location>
</feature>
<dbReference type="InParanoid" id="A0A6P6XLC0"/>
<feature type="transmembrane region" description="Helical" evidence="8">
    <location>
        <begin position="1900"/>
        <end position="1921"/>
    </location>
</feature>
<dbReference type="Pfam" id="PF01094">
    <property type="entry name" value="ANF_receptor"/>
    <property type="match status" value="2"/>
</dbReference>
<dbReference type="RefSeq" id="XP_027193766.1">
    <property type="nucleotide sequence ID" value="XM_027337965.1"/>
</dbReference>
<dbReference type="Gene3D" id="3.40.50.2300">
    <property type="match status" value="5"/>
</dbReference>
<dbReference type="InterPro" id="IPR001828">
    <property type="entry name" value="ANF_lig-bd_rcpt"/>
</dbReference>
<name>A0A6P6XLC0_DERPT</name>
<protein>
    <submittedName>
        <fullName evidence="11">Uncharacterized protein LOC113788509</fullName>
    </submittedName>
</protein>
<feature type="compositionally biased region" description="Acidic residues" evidence="7">
    <location>
        <begin position="151"/>
        <end position="161"/>
    </location>
</feature>
<evidence type="ECO:0000256" key="4">
    <source>
        <dbReference type="ARBA" id="ARBA00023136"/>
    </source>
</evidence>
<evidence type="ECO:0000256" key="5">
    <source>
        <dbReference type="ARBA" id="ARBA00023170"/>
    </source>
</evidence>
<dbReference type="GO" id="GO:0004930">
    <property type="term" value="F:G protein-coupled receptor activity"/>
    <property type="evidence" value="ECO:0007669"/>
    <property type="project" value="InterPro"/>
</dbReference>
<keyword evidence="10" id="KW-1185">Reference proteome</keyword>
<evidence type="ECO:0000313" key="10">
    <source>
        <dbReference type="Proteomes" id="UP000515146"/>
    </source>
</evidence>
<evidence type="ECO:0000256" key="1">
    <source>
        <dbReference type="ARBA" id="ARBA00004141"/>
    </source>
</evidence>
<dbReference type="InterPro" id="IPR000337">
    <property type="entry name" value="GPCR_3"/>
</dbReference>
<keyword evidence="6" id="KW-0325">Glycoprotein</keyword>
<dbReference type="Pfam" id="PF00003">
    <property type="entry name" value="7tm_3"/>
    <property type="match status" value="1"/>
</dbReference>
<keyword evidence="2 8" id="KW-0812">Transmembrane</keyword>
<evidence type="ECO:0000313" key="11">
    <source>
        <dbReference type="RefSeq" id="XP_027193766.1"/>
    </source>
</evidence>
<dbReference type="PRINTS" id="PR00248">
    <property type="entry name" value="GPCRMGR"/>
</dbReference>
<keyword evidence="5" id="KW-0675">Receptor</keyword>
<evidence type="ECO:0000256" key="3">
    <source>
        <dbReference type="ARBA" id="ARBA00022989"/>
    </source>
</evidence>
<evidence type="ECO:0000259" key="9">
    <source>
        <dbReference type="PROSITE" id="PS50259"/>
    </source>
</evidence>
<feature type="transmembrane region" description="Helical" evidence="8">
    <location>
        <begin position="1949"/>
        <end position="1966"/>
    </location>
</feature>
<evidence type="ECO:0000256" key="7">
    <source>
        <dbReference type="SAM" id="MobiDB-lite"/>
    </source>
</evidence>
<feature type="region of interest" description="Disordered" evidence="7">
    <location>
        <begin position="2126"/>
        <end position="2167"/>
    </location>
</feature>
<feature type="transmembrane region" description="Helical" evidence="8">
    <location>
        <begin position="1978"/>
        <end position="1999"/>
    </location>
</feature>
<feature type="transmembrane region" description="Helical" evidence="8">
    <location>
        <begin position="2005"/>
        <end position="2025"/>
    </location>
</feature>
<evidence type="ECO:0000256" key="8">
    <source>
        <dbReference type="SAM" id="Phobius"/>
    </source>
</evidence>
<dbReference type="GO" id="GO:0016020">
    <property type="term" value="C:membrane"/>
    <property type="evidence" value="ECO:0007669"/>
    <property type="project" value="UniProtKB-SubCell"/>
</dbReference>
<dbReference type="InterPro" id="IPR028082">
    <property type="entry name" value="Peripla_BP_I"/>
</dbReference>
<reference evidence="11" key="1">
    <citation type="submission" date="2025-08" db="UniProtKB">
        <authorList>
            <consortium name="RefSeq"/>
        </authorList>
    </citation>
    <scope>IDENTIFICATION</scope>
    <source>
        <strain evidence="11">Airmid</strain>
    </source>
</reference>
<dbReference type="InterPro" id="IPR050726">
    <property type="entry name" value="mGluR"/>
</dbReference>
<feature type="region of interest" description="Disordered" evidence="7">
    <location>
        <begin position="151"/>
        <end position="210"/>
    </location>
</feature>
<dbReference type="OrthoDB" id="6366218at2759"/>
<dbReference type="CDD" id="cd13953">
    <property type="entry name" value="7tm_classC_mGluR-like"/>
    <property type="match status" value="1"/>
</dbReference>
<feature type="compositionally biased region" description="Low complexity" evidence="7">
    <location>
        <begin position="2130"/>
        <end position="2145"/>
    </location>
</feature>
<dbReference type="KEGG" id="dpte:113788509"/>
<evidence type="ECO:0000256" key="2">
    <source>
        <dbReference type="ARBA" id="ARBA00022692"/>
    </source>
</evidence>
<feature type="transmembrane region" description="Helical" evidence="8">
    <location>
        <begin position="1791"/>
        <end position="1814"/>
    </location>
</feature>
<keyword evidence="4 8" id="KW-0472">Membrane</keyword>
<accession>A0A6P6XLC0</accession>
<dbReference type="Proteomes" id="UP000515146">
    <property type="component" value="Unplaced"/>
</dbReference>
<organism evidence="10 11">
    <name type="scientific">Dermatophagoides pteronyssinus</name>
    <name type="common">European house dust mite</name>
    <dbReference type="NCBI Taxonomy" id="6956"/>
    <lineage>
        <taxon>Eukaryota</taxon>
        <taxon>Metazoa</taxon>
        <taxon>Ecdysozoa</taxon>
        <taxon>Arthropoda</taxon>
        <taxon>Chelicerata</taxon>
        <taxon>Arachnida</taxon>
        <taxon>Acari</taxon>
        <taxon>Acariformes</taxon>
        <taxon>Sarcoptiformes</taxon>
        <taxon>Astigmata</taxon>
        <taxon>Psoroptidia</taxon>
        <taxon>Analgoidea</taxon>
        <taxon>Pyroglyphidae</taxon>
        <taxon>Dermatophagoidinae</taxon>
        <taxon>Dermatophagoides</taxon>
    </lineage>
</organism>
<dbReference type="InterPro" id="IPR017978">
    <property type="entry name" value="GPCR_3_C"/>
</dbReference>
<sequence>MKETKDCFTINNNQNFDNDIWKNLLSFSPIRYIVFMSIALNLARNDICVNNNTTTTTIIDNNFWCDDLIQFERKLFFNYLSDLEDKVEMPVMSLSSIDKLGLYKDLLLYNGNEFKFIDSDYLLDQSNCNNNNDCQSCIKFRQSRTQAMLDDENIDDNDDDNGMTIDDGGSTSNNEDLNNNNNHKTSHENLSQNQRQHNHHHHQNRYPQTNSIVNDLKETSNSNENEEMLSNEDVSMMHVETYEITLGLLLPLHKIGNSILDCSIELNLPAYYIYEASKWIVEKINQNNYLIPGIEIKLELIDTCSSPFYATQELAHLTSSDAKVQPIAFVSSLPRDHYKQIVEFVSSINYTLIATQDLSIMDFPFGPKHGILQTATTSQSLIKTTIEQLKYFGWRYVSIVIDPDDLVSSAMFHHFQEMAIQEKICFISIEFIDSNNGGNTTVNKLIENHKNGANVVILFINYINTIKLMQSYRLNNKFNNNEPNFNGNLHFIIVRDQNLELVYGFEEEYLGSIFIRESIGNINHFDNHFLDLVSNPSSSSSSSTKVKDKMLHQFIQQCGMNSQQCLRTISSFDKTITTNTMQAILSIVGGFARMRNQTCANEKGICNEMLYADFHRNLLKYILNTRSMRIDSEMDKKFKSENFDIFEFASDGSSARDIEILNFKHDHSNGFFRFDNVALYNHNQQALIKNPNVRYIFYKFNGFINGHKEYNETEFIGSDCINLKKCIHCEPQSPEFIYMPSWDNLIVSGIFDIHRHSSQNPFICERNETIFDNIQNVEAFIWTIDLINQDTNILPGVHLGTLIFDTCSSYQKIYRDVSNFLSNSLLLGDYKVQIPNSESLAGFIVDGSTTKVIDSVLDLTKPLNMTVLATDAREIKYNDIRHYPQFLGFSLPNNIYVDAIISFLKKYSWTYVSVLYENNNFVTYRHVDAFSYFQHKAQQNGIQIATKEAFNENNIPNSIKNLKTFSQIGSRLCIVFLSPENLGKFLEFNEKQSDNNNRLQSYEIMFVTIDSQNVLQEFARQQPESQTMINAISLGPDEHIITEFEEHFFDLSLQNNQKNPWFVQYWEKVNNCKGFNCNKIQTNLRMKNLTISSRTTNIIHSVVAIAHGLEYLRRKLCPESYSGLCPEFHSHVRQDSQMIYNFIKQNGFTSLDGSQFRFTPKSNYLVGNLNIFHLQRHHNMLMWNEIGRFDYENGIQMGKMKIKFNAMNGTTISFMKLISLCQNSNECAALNKMNQINQTLLPLVPIKLAQATIALFIPLHNVERSSNGVNYTCGHINPDIFEKFMAIYYSLNSINNKLQQQQQQRQLSGEPSSLSTNLNILLLDLCTLKEDKLATILSDYNFTPKVVAVLSLAGEQNSMINNDGNRNGNFNDNNVVHQLGQRFKNQFLNLLGDYNPFVYSFHQSSKNEKQNFFLTNNENNVADFDMKKNHQMLTSRMIIDLCVRMKWTTINIVYSNEFIRNYFQFEANKMNICVDKTIQITVKDIGRSMFANEWQSFTQTLDTNIIILLTNTDINEFLIKYSSKYILDRFIWIGDKYLKTAATNSLKNYRKTIEYGIVLKRYQKDHSIDQEMTVALDDLSKYFNINNQRLGNKMINDWLHEYWQRKFHCSPYTQKHDSKCFDSKYARKAMLNIKEIKRLMDFSKTLSTSIIKFVTNKCLNVTVNQQQQFDELCLYNFHLRNELKQNIIEDLSNNNYFLNDYKPINSDNHYELEILSNQAKKINLFNSFNWSNISDFLSTNINGHSHFINCRTSCNYCTLQLSQSKNKSVNMLFSDTLQSSLISENNLYRTWYIVLSILSTLGIIMVLICVLYFILIFPVALGTTIIGYQILVGLFFCFLINFAYLLPITHTVCWVRQFGLPFAYCIVLSGFFVKSYNYWCQILLKKSTTTLRYNTPFAQISLSLIFVIMQLILTLITMHQLQIGSSFDSLSTRCTFIDTNRFILSQPQFILPLSLLVILFGFIIFFTIKTFNNQESRWIFVCSFITAIIWIGWLTTITLHLHEKFLLTIMANLINAYIIIIFLYIRKLYLFSKISRKILKERRMNMEVTLQGEPFADSRQQYGAFKTCTDHISWSNVQNRINFRQATRSPFEGDQEDNISSCGSVKSATSSQVQCQELYPMDVYDNQQLNSNSSNSSGVSSSSSSRESKITQSTRSIYDLIDDENMK</sequence>
<dbReference type="OMA" id="FVQDQFV"/>
<feature type="domain" description="G-protein coupled receptors family 3 profile" evidence="9">
    <location>
        <begin position="1788"/>
        <end position="2031"/>
    </location>
</feature>
<dbReference type="SUPFAM" id="SSF53822">
    <property type="entry name" value="Periplasmic binding protein-like I"/>
    <property type="match status" value="3"/>
</dbReference>
<feature type="transmembrane region" description="Helical" evidence="8">
    <location>
        <begin position="1826"/>
        <end position="1846"/>
    </location>
</feature>
<feature type="transmembrane region" description="Helical" evidence="8">
    <location>
        <begin position="1858"/>
        <end position="1879"/>
    </location>
</feature>
<proteinExistence type="predicted"/>